<dbReference type="EMBL" id="CATQJA010002618">
    <property type="protein sequence ID" value="CAJ0573391.1"/>
    <property type="molecule type" value="Genomic_DNA"/>
</dbReference>
<dbReference type="Proteomes" id="UP001177023">
    <property type="component" value="Unassembled WGS sequence"/>
</dbReference>
<reference evidence="4" key="1">
    <citation type="submission" date="2023-06" db="EMBL/GenBank/DDBJ databases">
        <authorList>
            <person name="Delattre M."/>
        </authorList>
    </citation>
    <scope>NUCLEOTIDE SEQUENCE</scope>
    <source>
        <strain evidence="4">AF72</strain>
    </source>
</reference>
<dbReference type="GO" id="GO:0008270">
    <property type="term" value="F:zinc ion binding"/>
    <property type="evidence" value="ECO:0007669"/>
    <property type="project" value="UniProtKB-KW"/>
</dbReference>
<feature type="region of interest" description="Disordered" evidence="2">
    <location>
        <begin position="556"/>
        <end position="615"/>
    </location>
</feature>
<keyword evidence="1" id="KW-0863">Zinc-finger</keyword>
<proteinExistence type="predicted"/>
<dbReference type="InterPro" id="IPR001878">
    <property type="entry name" value="Znf_CCHC"/>
</dbReference>
<accession>A0AA36CQG0</accession>
<evidence type="ECO:0000256" key="2">
    <source>
        <dbReference type="SAM" id="MobiDB-lite"/>
    </source>
</evidence>
<evidence type="ECO:0000313" key="4">
    <source>
        <dbReference type="EMBL" id="CAJ0573391.1"/>
    </source>
</evidence>
<keyword evidence="1" id="KW-0479">Metal-binding</keyword>
<feature type="compositionally biased region" description="Basic residues" evidence="2">
    <location>
        <begin position="584"/>
        <end position="605"/>
    </location>
</feature>
<dbReference type="AlphaFoldDB" id="A0AA36CQG0"/>
<feature type="non-terminal residue" evidence="4">
    <location>
        <position position="1"/>
    </location>
</feature>
<feature type="compositionally biased region" description="Basic and acidic residues" evidence="2">
    <location>
        <begin position="239"/>
        <end position="262"/>
    </location>
</feature>
<feature type="region of interest" description="Disordered" evidence="2">
    <location>
        <begin position="425"/>
        <end position="450"/>
    </location>
</feature>
<dbReference type="GO" id="GO:0003676">
    <property type="term" value="F:nucleic acid binding"/>
    <property type="evidence" value="ECO:0007669"/>
    <property type="project" value="InterPro"/>
</dbReference>
<evidence type="ECO:0000313" key="5">
    <source>
        <dbReference type="Proteomes" id="UP001177023"/>
    </source>
</evidence>
<sequence length="689" mass="78177">MSTRSRPQRENGDAGRKSRIDDTSKRFQSPPRRFDSDRSASERPWRPMPANQIRDGIIEIDPIYGTLLHDILVHASRKTHVRLRLLSRVSDATIPEKNGICLPPDMEPYRDRLQQCDTIIYGLPNAVFSGSGFGINRDQARASSAKDLTDKCGKLNIFPISMFAIYAQNPEISKKELPFFEQSVETFSIIADEVNRGGAWPPDILTAPDLEPQTVIKLRAMLEEAVVRAAKRCAPRSVPSDRSDPRTMRSRRPERSERERCKHCGGSGHSVRECAIYIQEMELKRRQADVSHFPVERPYNGPLLGAFNPPPIIQRQVPSLMSIPVPLIPHNPVQLIHTSLSAPKVYTEEDVLRRVRQELDEKERSLQEDLRVSQLLEQKLRLEAKLREEAVVHAQNEAMNRMTPLGGAIASSSAHYTTAPFLTTAPAPAPRSQTSKADVDPLAPSGNKINWTSRRGPNGYGLGTAFGLLWAGRKFVIPSMAWLDPADPLARVPRVISDCEEVIQSLERRIETQADADHLSQLMVAVQALGDQAKSFSEVRQLEMLTELHKLLKQALDERKKRGGSQRERDRERERERERERSSSRRRRSRSRSRTRRRSRSRSSGRSRSGPVRIMVDGRELVCNTEDTIVQTNDRIWAQDMHSGTWEDCRVMQVLPRRSGGSGEKLVLGITRTGKQWTKLKRETFRSAY</sequence>
<comment type="caution">
    <text evidence="4">The sequence shown here is derived from an EMBL/GenBank/DDBJ whole genome shotgun (WGS) entry which is preliminary data.</text>
</comment>
<feature type="domain" description="CCHC-type" evidence="3">
    <location>
        <begin position="260"/>
        <end position="274"/>
    </location>
</feature>
<feature type="compositionally biased region" description="Basic and acidic residues" evidence="2">
    <location>
        <begin position="32"/>
        <end position="45"/>
    </location>
</feature>
<name>A0AA36CQG0_9BILA</name>
<feature type="region of interest" description="Disordered" evidence="2">
    <location>
        <begin position="1"/>
        <end position="48"/>
    </location>
</feature>
<evidence type="ECO:0000259" key="3">
    <source>
        <dbReference type="PROSITE" id="PS50158"/>
    </source>
</evidence>
<evidence type="ECO:0000256" key="1">
    <source>
        <dbReference type="PROSITE-ProRule" id="PRU00047"/>
    </source>
</evidence>
<keyword evidence="1" id="KW-0862">Zinc</keyword>
<feature type="compositionally biased region" description="Basic and acidic residues" evidence="2">
    <location>
        <begin position="556"/>
        <end position="583"/>
    </location>
</feature>
<gene>
    <name evidence="4" type="ORF">MSPICULIGERA_LOCUS11750</name>
</gene>
<keyword evidence="5" id="KW-1185">Reference proteome</keyword>
<protein>
    <recommendedName>
        <fullName evidence="3">CCHC-type domain-containing protein</fullName>
    </recommendedName>
</protein>
<feature type="region of interest" description="Disordered" evidence="2">
    <location>
        <begin position="233"/>
        <end position="264"/>
    </location>
</feature>
<feature type="compositionally biased region" description="Basic and acidic residues" evidence="2">
    <location>
        <begin position="7"/>
        <end position="25"/>
    </location>
</feature>
<organism evidence="4 5">
    <name type="scientific">Mesorhabditis spiculigera</name>
    <dbReference type="NCBI Taxonomy" id="96644"/>
    <lineage>
        <taxon>Eukaryota</taxon>
        <taxon>Metazoa</taxon>
        <taxon>Ecdysozoa</taxon>
        <taxon>Nematoda</taxon>
        <taxon>Chromadorea</taxon>
        <taxon>Rhabditida</taxon>
        <taxon>Rhabditina</taxon>
        <taxon>Rhabditomorpha</taxon>
        <taxon>Rhabditoidea</taxon>
        <taxon>Rhabditidae</taxon>
        <taxon>Mesorhabditinae</taxon>
        <taxon>Mesorhabditis</taxon>
    </lineage>
</organism>
<dbReference type="PROSITE" id="PS50158">
    <property type="entry name" value="ZF_CCHC"/>
    <property type="match status" value="1"/>
</dbReference>